<dbReference type="InterPro" id="IPR006094">
    <property type="entry name" value="Oxid_FAD_bind_N"/>
</dbReference>
<dbReference type="InterPro" id="IPR016169">
    <property type="entry name" value="FAD-bd_PCMH_sub2"/>
</dbReference>
<sequence>MDWSTHATQLAKLVGEANVLTEKNDQAPFLKEWRDLYQGVTPMVVRPGSTEDVSAVMTYAYEHTLKVVPQGGNTGLVGAQIPKETGDEIVISLGRLNRVRAVDPDGFTITVESGVVLETLQNEATKVDRLFPLSLGSQGSCQIGGNISSNAGGTAVLAYGNTRDLVLGLEVVLPTGEIWNGLRTLRKDNTGYDLKQLFIGGEGTLGIITAASLKLFPKPKKLEAAFVGLSNPHAALKLFSLAKAQAGPVLTGFEIMPRIGMEFCVAHLEGARDPMAEPHPWYVLMELSSGSDAFPVRDLLESTLSEAMEAGVVRDAAIASSMQQVDDFWRLRHGMSGVQKREGGSIKHDVSVPVASIPEFLDTAMAAVSAFVPGCRPVPFGHLGDGNIHFNISQPVGADKDDFLAKWDDVNALVHGIVAEFNGSISAEHGIGRLKRELLHEVKSPVEMDMMRRVKSALDPKGLMNPGRLL</sequence>
<dbReference type="Gene3D" id="3.30.70.2740">
    <property type="match status" value="1"/>
</dbReference>
<dbReference type="FunFam" id="1.10.45.10:FF:000001">
    <property type="entry name" value="D-lactate dehydrogenase mitochondrial"/>
    <property type="match status" value="1"/>
</dbReference>
<comment type="similarity">
    <text evidence="2">Belongs to the FAD-binding oxidoreductase/transferase type 4 family.</text>
</comment>
<dbReference type="PANTHER" id="PTHR43716">
    <property type="entry name" value="D-2-HYDROXYGLUTARATE DEHYDROGENASE, MITOCHONDRIAL"/>
    <property type="match status" value="1"/>
</dbReference>
<dbReference type="RefSeq" id="WP_206940115.1">
    <property type="nucleotide sequence ID" value="NZ_JAFLNF010000003.1"/>
</dbReference>
<protein>
    <submittedName>
        <fullName evidence="6">FAD-binding oxidoreductase</fullName>
    </submittedName>
</protein>
<dbReference type="Gene3D" id="1.10.45.10">
    <property type="entry name" value="Vanillyl-alcohol Oxidase, Chain A, domain 4"/>
    <property type="match status" value="1"/>
</dbReference>
<accession>A0A939EQ72</accession>
<dbReference type="SUPFAM" id="SSF56176">
    <property type="entry name" value="FAD-binding/transporter-associated domain-like"/>
    <property type="match status" value="1"/>
</dbReference>
<dbReference type="Proteomes" id="UP000664779">
    <property type="component" value="Unassembled WGS sequence"/>
</dbReference>
<keyword evidence="3" id="KW-0285">Flavoprotein</keyword>
<dbReference type="PROSITE" id="PS51387">
    <property type="entry name" value="FAD_PCMH"/>
    <property type="match status" value="1"/>
</dbReference>
<dbReference type="Pfam" id="PF01565">
    <property type="entry name" value="FAD_binding_4"/>
    <property type="match status" value="1"/>
</dbReference>
<name>A0A939EQ72_9HYPH</name>
<reference evidence="6" key="1">
    <citation type="submission" date="2021-03" db="EMBL/GenBank/DDBJ databases">
        <title>Roseibium sp. CAU 1637 isolated from Incheon.</title>
        <authorList>
            <person name="Kim W."/>
        </authorList>
    </citation>
    <scope>NUCLEOTIDE SEQUENCE</scope>
    <source>
        <strain evidence="6">CAU 1637</strain>
    </source>
</reference>
<dbReference type="InterPro" id="IPR016166">
    <property type="entry name" value="FAD-bd_PCMH"/>
</dbReference>
<dbReference type="InterPro" id="IPR051264">
    <property type="entry name" value="FAD-oxidored/transferase_4"/>
</dbReference>
<dbReference type="InterPro" id="IPR016171">
    <property type="entry name" value="Vanillyl_alc_oxidase_C-sub2"/>
</dbReference>
<evidence type="ECO:0000256" key="4">
    <source>
        <dbReference type="ARBA" id="ARBA00022827"/>
    </source>
</evidence>
<evidence type="ECO:0000259" key="5">
    <source>
        <dbReference type="PROSITE" id="PS51387"/>
    </source>
</evidence>
<evidence type="ECO:0000256" key="3">
    <source>
        <dbReference type="ARBA" id="ARBA00022630"/>
    </source>
</evidence>
<evidence type="ECO:0000313" key="7">
    <source>
        <dbReference type="Proteomes" id="UP000664779"/>
    </source>
</evidence>
<dbReference type="InterPro" id="IPR004113">
    <property type="entry name" value="FAD-bd_oxidored_4_C"/>
</dbReference>
<dbReference type="AlphaFoldDB" id="A0A939EQ72"/>
<dbReference type="GO" id="GO:0003824">
    <property type="term" value="F:catalytic activity"/>
    <property type="evidence" value="ECO:0007669"/>
    <property type="project" value="InterPro"/>
</dbReference>
<proteinExistence type="inferred from homology"/>
<evidence type="ECO:0000256" key="1">
    <source>
        <dbReference type="ARBA" id="ARBA00001974"/>
    </source>
</evidence>
<dbReference type="InterPro" id="IPR036318">
    <property type="entry name" value="FAD-bd_PCMH-like_sf"/>
</dbReference>
<comment type="caution">
    <text evidence="6">The sequence shown here is derived from an EMBL/GenBank/DDBJ whole genome shotgun (WGS) entry which is preliminary data.</text>
</comment>
<dbReference type="GO" id="GO:0022904">
    <property type="term" value="P:respiratory electron transport chain"/>
    <property type="evidence" value="ECO:0007669"/>
    <property type="project" value="TreeGrafter"/>
</dbReference>
<keyword evidence="7" id="KW-1185">Reference proteome</keyword>
<dbReference type="PANTHER" id="PTHR43716:SF2">
    <property type="entry name" value="BLL6224 PROTEIN"/>
    <property type="match status" value="1"/>
</dbReference>
<evidence type="ECO:0000313" key="6">
    <source>
        <dbReference type="EMBL" id="MBO0345498.1"/>
    </source>
</evidence>
<organism evidence="6 7">
    <name type="scientific">Roseibium limicola</name>
    <dbReference type="NCBI Taxonomy" id="2816037"/>
    <lineage>
        <taxon>Bacteria</taxon>
        <taxon>Pseudomonadati</taxon>
        <taxon>Pseudomonadota</taxon>
        <taxon>Alphaproteobacteria</taxon>
        <taxon>Hyphomicrobiales</taxon>
        <taxon>Stappiaceae</taxon>
        <taxon>Roseibium</taxon>
    </lineage>
</organism>
<feature type="domain" description="FAD-binding PCMH-type" evidence="5">
    <location>
        <begin position="37"/>
        <end position="218"/>
    </location>
</feature>
<evidence type="ECO:0000256" key="2">
    <source>
        <dbReference type="ARBA" id="ARBA00008000"/>
    </source>
</evidence>
<keyword evidence="4" id="KW-0274">FAD</keyword>
<comment type="cofactor">
    <cofactor evidence="1">
        <name>FAD</name>
        <dbReference type="ChEBI" id="CHEBI:57692"/>
    </cofactor>
</comment>
<dbReference type="Gene3D" id="3.30.43.10">
    <property type="entry name" value="Uridine Diphospho-n-acetylenolpyruvylglucosamine Reductase, domain 2"/>
    <property type="match status" value="1"/>
</dbReference>
<dbReference type="InterPro" id="IPR016164">
    <property type="entry name" value="FAD-linked_Oxase-like_C"/>
</dbReference>
<dbReference type="Gene3D" id="3.30.70.2190">
    <property type="match status" value="1"/>
</dbReference>
<dbReference type="Gene3D" id="3.30.465.10">
    <property type="match status" value="1"/>
</dbReference>
<dbReference type="InterPro" id="IPR016167">
    <property type="entry name" value="FAD-bd_PCMH_sub1"/>
</dbReference>
<dbReference type="SUPFAM" id="SSF55103">
    <property type="entry name" value="FAD-linked oxidases, C-terminal domain"/>
    <property type="match status" value="1"/>
</dbReference>
<dbReference type="Pfam" id="PF02913">
    <property type="entry name" value="FAD-oxidase_C"/>
    <property type="match status" value="1"/>
</dbReference>
<dbReference type="EMBL" id="JAFLNF010000003">
    <property type="protein sequence ID" value="MBO0345498.1"/>
    <property type="molecule type" value="Genomic_DNA"/>
</dbReference>
<dbReference type="GO" id="GO:0071949">
    <property type="term" value="F:FAD binding"/>
    <property type="evidence" value="ECO:0007669"/>
    <property type="project" value="InterPro"/>
</dbReference>
<gene>
    <name evidence="6" type="ORF">J0X15_09725</name>
</gene>